<dbReference type="EMBL" id="BTSY01000002">
    <property type="protein sequence ID" value="GMT14715.1"/>
    <property type="molecule type" value="Genomic_DNA"/>
</dbReference>
<feature type="non-terminal residue" evidence="2">
    <location>
        <position position="1"/>
    </location>
</feature>
<dbReference type="GO" id="GO:0005739">
    <property type="term" value="C:mitochondrion"/>
    <property type="evidence" value="ECO:0007669"/>
    <property type="project" value="TreeGrafter"/>
</dbReference>
<reference evidence="2" key="1">
    <citation type="submission" date="2023-10" db="EMBL/GenBank/DDBJ databases">
        <title>Genome assembly of Pristionchus species.</title>
        <authorList>
            <person name="Yoshida K."/>
            <person name="Sommer R.J."/>
        </authorList>
    </citation>
    <scope>NUCLEOTIDE SEQUENCE</scope>
    <source>
        <strain evidence="2">RS5133</strain>
    </source>
</reference>
<dbReference type="Proteomes" id="UP001432322">
    <property type="component" value="Unassembled WGS sequence"/>
</dbReference>
<gene>
    <name evidence="2" type="ORF">PFISCL1PPCAC_6012</name>
</gene>
<evidence type="ECO:0008006" key="4">
    <source>
        <dbReference type="Google" id="ProtNLM"/>
    </source>
</evidence>
<dbReference type="PANTHER" id="PTHR21024:SF0">
    <property type="entry name" value="ELECTRON TRANSFER FLAVOPROTEIN REGULATORY FACTOR 1"/>
    <property type="match status" value="1"/>
</dbReference>
<dbReference type="InterPro" id="IPR052000">
    <property type="entry name" value="ETFRF1"/>
</dbReference>
<keyword evidence="3" id="KW-1185">Reference proteome</keyword>
<evidence type="ECO:0000256" key="1">
    <source>
        <dbReference type="ARBA" id="ARBA00009508"/>
    </source>
</evidence>
<evidence type="ECO:0000313" key="2">
    <source>
        <dbReference type="EMBL" id="GMT14715.1"/>
    </source>
</evidence>
<proteinExistence type="inferred from homology"/>
<dbReference type="PANTHER" id="PTHR21024">
    <property type="entry name" value="GROWTH HORMONE-INDUCIBLE SOLUBLE PROTEIN-RELATED"/>
    <property type="match status" value="1"/>
</dbReference>
<dbReference type="InterPro" id="IPR045296">
    <property type="entry name" value="Complex1_LYR_ETFRF1_LYRM5"/>
</dbReference>
<dbReference type="CDD" id="cd20265">
    <property type="entry name" value="Complex1_LYR_ETFRF1_LYRM5"/>
    <property type="match status" value="1"/>
</dbReference>
<name>A0AAV5VA08_9BILA</name>
<sequence>LLQMSSNHLRQRVVDLYKTLHYMGREYPVGAKWFHDRLKRAFLKNIGENDPQKISKMCDHGDFVVKELEAMYSLRKYRAMKQRYYDEQDEEEALERLRQFKKLATNPNEEPKDKNVA</sequence>
<dbReference type="AlphaFoldDB" id="A0AAV5VA08"/>
<protein>
    <recommendedName>
        <fullName evidence="4">LYR motif-containing protein 5</fullName>
    </recommendedName>
</protein>
<dbReference type="GO" id="GO:0090324">
    <property type="term" value="P:negative regulation of oxidative phosphorylation"/>
    <property type="evidence" value="ECO:0007669"/>
    <property type="project" value="InterPro"/>
</dbReference>
<dbReference type="GO" id="GO:0022904">
    <property type="term" value="P:respiratory electron transport chain"/>
    <property type="evidence" value="ECO:0007669"/>
    <property type="project" value="TreeGrafter"/>
</dbReference>
<accession>A0AAV5VA08</accession>
<comment type="caution">
    <text evidence="2">The sequence shown here is derived from an EMBL/GenBank/DDBJ whole genome shotgun (WGS) entry which is preliminary data.</text>
</comment>
<organism evidence="2 3">
    <name type="scientific">Pristionchus fissidentatus</name>
    <dbReference type="NCBI Taxonomy" id="1538716"/>
    <lineage>
        <taxon>Eukaryota</taxon>
        <taxon>Metazoa</taxon>
        <taxon>Ecdysozoa</taxon>
        <taxon>Nematoda</taxon>
        <taxon>Chromadorea</taxon>
        <taxon>Rhabditida</taxon>
        <taxon>Rhabditina</taxon>
        <taxon>Diplogasteromorpha</taxon>
        <taxon>Diplogasteroidea</taxon>
        <taxon>Neodiplogasteridae</taxon>
        <taxon>Pristionchus</taxon>
    </lineage>
</organism>
<evidence type="ECO:0000313" key="3">
    <source>
        <dbReference type="Proteomes" id="UP001432322"/>
    </source>
</evidence>
<dbReference type="Pfam" id="PF13233">
    <property type="entry name" value="Complex1_LYR_2"/>
    <property type="match status" value="1"/>
</dbReference>
<comment type="similarity">
    <text evidence="1">Belongs to the complex I LYR family.</text>
</comment>